<comment type="similarity">
    <text evidence="1">Belongs to the short-chain dehydrogenases/reductases (SDR) family.</text>
</comment>
<evidence type="ECO:0000313" key="3">
    <source>
        <dbReference type="EMBL" id="WVX50213.1"/>
    </source>
</evidence>
<proteinExistence type="inferred from homology"/>
<dbReference type="PANTHER" id="PTHR24320">
    <property type="entry name" value="RETINOL DEHYDROGENASE"/>
    <property type="match status" value="1"/>
</dbReference>
<dbReference type="Proteomes" id="UP001318682">
    <property type="component" value="Chromosome"/>
</dbReference>
<organism evidence="3 4">
    <name type="scientific">Roseobacter fucihabitans</name>
    <dbReference type="NCBI Taxonomy" id="1537242"/>
    <lineage>
        <taxon>Bacteria</taxon>
        <taxon>Pseudomonadati</taxon>
        <taxon>Pseudomonadota</taxon>
        <taxon>Alphaproteobacteria</taxon>
        <taxon>Rhodobacterales</taxon>
        <taxon>Roseobacteraceae</taxon>
        <taxon>Roseobacter</taxon>
    </lineage>
</organism>
<dbReference type="Pfam" id="PF00106">
    <property type="entry name" value="adh_short"/>
    <property type="match status" value="1"/>
</dbReference>
<name>A0ABZ2BXW3_9RHOB</name>
<sequence>MHSELPNIRPPKSRVLRVMASMWQRRSQTLDCPSAPDLKGKSVLVTGGQSGVGEFISRGLIARGARVTTLSRGVSKGTSKGLDAHALIGDLSEPASIVAALDTVRDAMFDILICNAGIMANSYSENSMGVEKTFSVNVLGHHVVYQTLIKRDQLVPQAKVIMTTGDIYAIANDSTPDFQFKMGPQAYARSKLGNIWQMREINDRFPQLNAFTVHPGVVASGFAGAKSGFVGTLKRRLFISEQQGAQTALIAATQDIARGDYLHNIFGKVNLRPDDVARDKVKSKALWQVLERLSEQYL</sequence>
<dbReference type="SUPFAM" id="SSF51735">
    <property type="entry name" value="NAD(P)-binding Rossmann-fold domains"/>
    <property type="match status" value="1"/>
</dbReference>
<gene>
    <name evidence="3" type="ORF">ROLI_033100</name>
</gene>
<dbReference type="RefSeq" id="WP_187430925.1">
    <property type="nucleotide sequence ID" value="NZ_CP143423.1"/>
</dbReference>
<reference evidence="3 4" key="1">
    <citation type="submission" date="2015-07" db="EMBL/GenBank/DDBJ databases">
        <authorList>
            <person name="Voget S."/>
            <person name="Dogs M."/>
            <person name="Brinkhoff T.H."/>
            <person name="Daniel R."/>
        </authorList>
    </citation>
    <scope>NUCLEOTIDE SEQUENCE [LARGE SCALE GENOMIC DNA]</scope>
    <source>
        <strain evidence="3 4">B14</strain>
    </source>
</reference>
<keyword evidence="2" id="KW-0560">Oxidoreductase</keyword>
<keyword evidence="4" id="KW-1185">Reference proteome</keyword>
<evidence type="ECO:0000256" key="2">
    <source>
        <dbReference type="ARBA" id="ARBA00023002"/>
    </source>
</evidence>
<evidence type="ECO:0000313" key="4">
    <source>
        <dbReference type="Proteomes" id="UP001318682"/>
    </source>
</evidence>
<dbReference type="EMBL" id="CP143423">
    <property type="protein sequence ID" value="WVX50213.1"/>
    <property type="molecule type" value="Genomic_DNA"/>
</dbReference>
<dbReference type="InterPro" id="IPR036291">
    <property type="entry name" value="NAD(P)-bd_dom_sf"/>
</dbReference>
<dbReference type="PANTHER" id="PTHR24320:SF148">
    <property type="entry name" value="NAD(P)-BINDING ROSSMANN-FOLD SUPERFAMILY PROTEIN"/>
    <property type="match status" value="1"/>
</dbReference>
<dbReference type="Gene3D" id="3.40.50.720">
    <property type="entry name" value="NAD(P)-binding Rossmann-like Domain"/>
    <property type="match status" value="1"/>
</dbReference>
<accession>A0ABZ2BXW3</accession>
<protein>
    <recommendedName>
        <fullName evidence="5">SDR family NAD(P)-dependent oxidoreductase</fullName>
    </recommendedName>
</protein>
<dbReference type="PRINTS" id="PR00081">
    <property type="entry name" value="GDHRDH"/>
</dbReference>
<reference evidence="4" key="2">
    <citation type="submission" date="2024-01" db="EMBL/GenBank/DDBJ databases">
        <title>Roseobacter fucihabitans sp. nov., isolated from the brown alga Fucus spiralis.</title>
        <authorList>
            <person name="Hahnke S."/>
            <person name="Berger M."/>
            <person name="Schlingloff A."/>
            <person name="Athale I."/>
            <person name="Neumann-Schaal M."/>
            <person name="Adenaya A."/>
            <person name="Poehlein A."/>
            <person name="Daniel R."/>
            <person name="Pertersen J."/>
            <person name="Brinkhoff T."/>
        </authorList>
    </citation>
    <scope>NUCLEOTIDE SEQUENCE [LARGE SCALE GENOMIC DNA]</scope>
    <source>
        <strain evidence="4">B14</strain>
    </source>
</reference>
<dbReference type="InterPro" id="IPR002347">
    <property type="entry name" value="SDR_fam"/>
</dbReference>
<evidence type="ECO:0000256" key="1">
    <source>
        <dbReference type="ARBA" id="ARBA00006484"/>
    </source>
</evidence>
<evidence type="ECO:0008006" key="5">
    <source>
        <dbReference type="Google" id="ProtNLM"/>
    </source>
</evidence>